<evidence type="ECO:0000256" key="5">
    <source>
        <dbReference type="ARBA" id="ARBA00023125"/>
    </source>
</evidence>
<dbReference type="Gene3D" id="3.30.1490.190">
    <property type="match status" value="1"/>
</dbReference>
<dbReference type="InterPro" id="IPR036388">
    <property type="entry name" value="WH-like_DNA-bd_sf"/>
</dbReference>
<keyword evidence="6" id="KW-0804">Transcription</keyword>
<keyword evidence="5" id="KW-0238">DNA-binding</keyword>
<feature type="binding site" evidence="7">
    <location>
        <position position="90"/>
    </location>
    <ligand>
        <name>Zn(2+)</name>
        <dbReference type="ChEBI" id="CHEBI:29105"/>
    </ligand>
</feature>
<dbReference type="AlphaFoldDB" id="A0A227P6T4"/>
<reference evidence="8 9" key="1">
    <citation type="submission" date="2016-11" db="EMBL/GenBank/DDBJ databases">
        <title>Whole genomes of Flavobacteriaceae.</title>
        <authorList>
            <person name="Stine C."/>
            <person name="Li C."/>
            <person name="Tadesse D."/>
        </authorList>
    </citation>
    <scope>NUCLEOTIDE SEQUENCE [LARGE SCALE GENOMIC DNA]</scope>
    <source>
        <strain evidence="8 9">DSM 24704</strain>
    </source>
</reference>
<dbReference type="InterPro" id="IPR043135">
    <property type="entry name" value="Fur_C"/>
</dbReference>
<keyword evidence="2" id="KW-0678">Repressor</keyword>
<dbReference type="GO" id="GO:0003700">
    <property type="term" value="F:DNA-binding transcription factor activity"/>
    <property type="evidence" value="ECO:0007669"/>
    <property type="project" value="InterPro"/>
</dbReference>
<organism evidence="8 9">
    <name type="scientific">Flavobacterium araucananum</name>
    <dbReference type="NCBI Taxonomy" id="946678"/>
    <lineage>
        <taxon>Bacteria</taxon>
        <taxon>Pseudomonadati</taxon>
        <taxon>Bacteroidota</taxon>
        <taxon>Flavobacteriia</taxon>
        <taxon>Flavobacteriales</taxon>
        <taxon>Flavobacteriaceae</taxon>
        <taxon>Flavobacterium</taxon>
    </lineage>
</organism>
<evidence type="ECO:0000256" key="7">
    <source>
        <dbReference type="PIRSR" id="PIRSR602481-1"/>
    </source>
</evidence>
<accession>A0A227P6T4</accession>
<feature type="binding site" evidence="7">
    <location>
        <position position="125"/>
    </location>
    <ligand>
        <name>Zn(2+)</name>
        <dbReference type="ChEBI" id="CHEBI:29105"/>
    </ligand>
</feature>
<dbReference type="Proteomes" id="UP000214684">
    <property type="component" value="Unassembled WGS sequence"/>
</dbReference>
<dbReference type="Pfam" id="PF01475">
    <property type="entry name" value="FUR"/>
    <property type="match status" value="1"/>
</dbReference>
<dbReference type="OrthoDB" id="594893at2"/>
<dbReference type="Gene3D" id="1.10.10.10">
    <property type="entry name" value="Winged helix-like DNA-binding domain superfamily/Winged helix DNA-binding domain"/>
    <property type="match status" value="1"/>
</dbReference>
<feature type="binding site" evidence="7">
    <location>
        <position position="122"/>
    </location>
    <ligand>
        <name>Zn(2+)</name>
        <dbReference type="ChEBI" id="CHEBI:29105"/>
    </ligand>
</feature>
<feature type="binding site" evidence="7">
    <location>
        <position position="87"/>
    </location>
    <ligand>
        <name>Zn(2+)</name>
        <dbReference type="ChEBI" id="CHEBI:29105"/>
    </ligand>
</feature>
<comment type="similarity">
    <text evidence="1">Belongs to the Fur family.</text>
</comment>
<gene>
    <name evidence="8" type="ORF">B0A64_12760</name>
</gene>
<evidence type="ECO:0000256" key="4">
    <source>
        <dbReference type="ARBA" id="ARBA00023015"/>
    </source>
</evidence>
<keyword evidence="7" id="KW-0479">Metal-binding</keyword>
<sequence length="130" mass="14884">MKTTRNTAAKTAVIEIFEKSKTALSHTEIQKKINDLCDRVTIYRILDRLVNDDIIHKIVNLDGTVKYAKCHHNAQRVHIHNHAHFSCEKCLEVTCLENVKPSYIIPHNYKVNDINFTLSGLCPNCLNSNN</sequence>
<dbReference type="GO" id="GO:0003677">
    <property type="term" value="F:DNA binding"/>
    <property type="evidence" value="ECO:0007669"/>
    <property type="project" value="UniProtKB-KW"/>
</dbReference>
<dbReference type="SUPFAM" id="SSF46785">
    <property type="entry name" value="Winged helix' DNA-binding domain"/>
    <property type="match status" value="1"/>
</dbReference>
<dbReference type="InterPro" id="IPR036390">
    <property type="entry name" value="WH_DNA-bd_sf"/>
</dbReference>
<keyword evidence="3 7" id="KW-0862">Zinc</keyword>
<evidence type="ECO:0000256" key="1">
    <source>
        <dbReference type="ARBA" id="ARBA00007957"/>
    </source>
</evidence>
<keyword evidence="4" id="KW-0805">Transcription regulation</keyword>
<dbReference type="RefSeq" id="WP_089479976.1">
    <property type="nucleotide sequence ID" value="NZ_MUGS01000021.1"/>
</dbReference>
<evidence type="ECO:0000256" key="2">
    <source>
        <dbReference type="ARBA" id="ARBA00022491"/>
    </source>
</evidence>
<name>A0A227P6T4_9FLAO</name>
<dbReference type="InterPro" id="IPR002481">
    <property type="entry name" value="FUR"/>
</dbReference>
<evidence type="ECO:0000313" key="8">
    <source>
        <dbReference type="EMBL" id="OXG05647.1"/>
    </source>
</evidence>
<evidence type="ECO:0000256" key="6">
    <source>
        <dbReference type="ARBA" id="ARBA00023163"/>
    </source>
</evidence>
<keyword evidence="9" id="KW-1185">Reference proteome</keyword>
<evidence type="ECO:0000256" key="3">
    <source>
        <dbReference type="ARBA" id="ARBA00022833"/>
    </source>
</evidence>
<comment type="cofactor">
    <cofactor evidence="7">
        <name>Zn(2+)</name>
        <dbReference type="ChEBI" id="CHEBI:29105"/>
    </cofactor>
    <text evidence="7">Binds 1 zinc ion per subunit.</text>
</comment>
<protein>
    <submittedName>
        <fullName evidence="8">Fur family transcriptional regulator</fullName>
    </submittedName>
</protein>
<dbReference type="EMBL" id="MUGS01000021">
    <property type="protein sequence ID" value="OXG05647.1"/>
    <property type="molecule type" value="Genomic_DNA"/>
</dbReference>
<dbReference type="GO" id="GO:0046872">
    <property type="term" value="F:metal ion binding"/>
    <property type="evidence" value="ECO:0007669"/>
    <property type="project" value="UniProtKB-KW"/>
</dbReference>
<comment type="caution">
    <text evidence="8">The sequence shown here is derived from an EMBL/GenBank/DDBJ whole genome shotgun (WGS) entry which is preliminary data.</text>
</comment>
<proteinExistence type="inferred from homology"/>
<evidence type="ECO:0000313" key="9">
    <source>
        <dbReference type="Proteomes" id="UP000214684"/>
    </source>
</evidence>